<dbReference type="InterPro" id="IPR036259">
    <property type="entry name" value="MFS_trans_sf"/>
</dbReference>
<feature type="transmembrane region" description="Helical" evidence="8">
    <location>
        <begin position="73"/>
        <end position="94"/>
    </location>
</feature>
<dbReference type="FunFam" id="1.20.1250.20:FF:000266">
    <property type="entry name" value="MFS multidrug transporter, putative"/>
    <property type="match status" value="1"/>
</dbReference>
<keyword evidence="2" id="KW-0813">Transport</keyword>
<feature type="transmembrane region" description="Helical" evidence="8">
    <location>
        <begin position="140"/>
        <end position="160"/>
    </location>
</feature>
<evidence type="ECO:0000256" key="4">
    <source>
        <dbReference type="ARBA" id="ARBA00022692"/>
    </source>
</evidence>
<dbReference type="Gene3D" id="1.20.1250.20">
    <property type="entry name" value="MFS general substrate transporter like domains"/>
    <property type="match status" value="1"/>
</dbReference>
<dbReference type="CDD" id="cd17323">
    <property type="entry name" value="MFS_Tpo1_MDR_like"/>
    <property type="match status" value="1"/>
</dbReference>
<sequence length="574" mass="61837">MKEPATVSGPDVECHQGRNTPSHWFLVTHPAGVTDAVLNHAYPGQGTAESPFVVDFLPEDGSNPQRYSLSKKWIITLFQALATLAVAFVSTAYSGGVLEIIRFFHVSTTVAILGLSLFVFGFAIGPLLWAPLSEFYGRQIVFFFTYAGLVAFNAGAAGAQNIHALLILRFFAGAFGASPLTNSGGVVADMFDAKERGLALCIFAMAPFLGPTLGPISGGFLGEAESWRWVEGLMAILTGILWIVCSLFVPETYAPVILRRRAAQLSKITSKAYVSKMDLSITTTKAEQIKTTLLRPWVLLFSEPIVFLTAIYIAIIYGTLYFLFAAFPIVFQQQRGWSAGIGGLAFIGVAVSMLFAVAIAMVDNKRYLRVAAASPGGRAPPEARLPPAILGSVLLPVGLFWFAWTNGAETHWAVPVTASAVFATGLVGVFLSLLTYLVDGYTVFAASALAANSVLRSLFGAAFPLFATHMYRDLGVHWASSVPAFLALACTPCPLLFYWYGERIRMRCRYAAEAAAVLEKMHAAHEGQEGTVAVEGGLERAGGQQLLVSESRVVSSENDGTVMGDWGEVREQRK</sequence>
<dbReference type="SUPFAM" id="SSF103473">
    <property type="entry name" value="MFS general substrate transporter"/>
    <property type="match status" value="1"/>
</dbReference>
<dbReference type="EMBL" id="MU863624">
    <property type="protein sequence ID" value="KAK4106492.1"/>
    <property type="molecule type" value="Genomic_DNA"/>
</dbReference>
<dbReference type="AlphaFoldDB" id="A0AAN6QFX5"/>
<dbReference type="InterPro" id="IPR020846">
    <property type="entry name" value="MFS_dom"/>
</dbReference>
<feature type="transmembrane region" description="Helical" evidence="8">
    <location>
        <begin position="200"/>
        <end position="221"/>
    </location>
</feature>
<feature type="transmembrane region" description="Helical" evidence="8">
    <location>
        <begin position="100"/>
        <end position="128"/>
    </location>
</feature>
<feature type="transmembrane region" description="Helical" evidence="8">
    <location>
        <begin position="444"/>
        <end position="466"/>
    </location>
</feature>
<comment type="caution">
    <text evidence="10">The sequence shown here is derived from an EMBL/GenBank/DDBJ whole genome shotgun (WGS) entry which is preliminary data.</text>
</comment>
<protein>
    <submittedName>
        <fullName evidence="10">MFS general substrate transporter</fullName>
    </submittedName>
</protein>
<dbReference type="PROSITE" id="PS50850">
    <property type="entry name" value="MFS"/>
    <property type="match status" value="1"/>
</dbReference>
<evidence type="ECO:0000256" key="8">
    <source>
        <dbReference type="SAM" id="Phobius"/>
    </source>
</evidence>
<gene>
    <name evidence="10" type="ORF">N658DRAFT_502946</name>
</gene>
<keyword evidence="5 8" id="KW-1133">Transmembrane helix</keyword>
<keyword evidence="6 8" id="KW-0472">Membrane</keyword>
<feature type="transmembrane region" description="Helical" evidence="8">
    <location>
        <begin position="233"/>
        <end position="258"/>
    </location>
</feature>
<evidence type="ECO:0000256" key="6">
    <source>
        <dbReference type="ARBA" id="ARBA00023136"/>
    </source>
</evidence>
<keyword evidence="3" id="KW-1003">Cell membrane</keyword>
<feature type="transmembrane region" description="Helical" evidence="8">
    <location>
        <begin position="166"/>
        <end position="188"/>
    </location>
</feature>
<feature type="transmembrane region" description="Helical" evidence="8">
    <location>
        <begin position="305"/>
        <end position="331"/>
    </location>
</feature>
<dbReference type="GO" id="GO:0005886">
    <property type="term" value="C:plasma membrane"/>
    <property type="evidence" value="ECO:0007669"/>
    <property type="project" value="UniProtKB-SubCell"/>
</dbReference>
<name>A0AAN6QFX5_9PEZI</name>
<feature type="transmembrane region" description="Helical" evidence="8">
    <location>
        <begin position="416"/>
        <end position="437"/>
    </location>
</feature>
<feature type="transmembrane region" description="Helical" evidence="8">
    <location>
        <begin position="478"/>
        <end position="500"/>
    </location>
</feature>
<organism evidence="10 11">
    <name type="scientific">Parathielavia hyrcaniae</name>
    <dbReference type="NCBI Taxonomy" id="113614"/>
    <lineage>
        <taxon>Eukaryota</taxon>
        <taxon>Fungi</taxon>
        <taxon>Dikarya</taxon>
        <taxon>Ascomycota</taxon>
        <taxon>Pezizomycotina</taxon>
        <taxon>Sordariomycetes</taxon>
        <taxon>Sordariomycetidae</taxon>
        <taxon>Sordariales</taxon>
        <taxon>Chaetomiaceae</taxon>
        <taxon>Parathielavia</taxon>
    </lineage>
</organism>
<evidence type="ECO:0000256" key="3">
    <source>
        <dbReference type="ARBA" id="ARBA00022475"/>
    </source>
</evidence>
<comment type="similarity">
    <text evidence="7">Belongs to the major facilitator superfamily. DHA1 family. Polyamines/proton antiporter (TC 2.A.1.2.16) subfamily.</text>
</comment>
<dbReference type="GO" id="GO:0022857">
    <property type="term" value="F:transmembrane transporter activity"/>
    <property type="evidence" value="ECO:0007669"/>
    <property type="project" value="InterPro"/>
</dbReference>
<accession>A0AAN6QFX5</accession>
<comment type="subcellular location">
    <subcellularLocation>
        <location evidence="1">Cell membrane</location>
        <topology evidence="1">Multi-pass membrane protein</topology>
    </subcellularLocation>
</comment>
<feature type="transmembrane region" description="Helical" evidence="8">
    <location>
        <begin position="337"/>
        <end position="362"/>
    </location>
</feature>
<evidence type="ECO:0000256" key="5">
    <source>
        <dbReference type="ARBA" id="ARBA00022989"/>
    </source>
</evidence>
<proteinExistence type="inferred from homology"/>
<evidence type="ECO:0000313" key="10">
    <source>
        <dbReference type="EMBL" id="KAK4106492.1"/>
    </source>
</evidence>
<evidence type="ECO:0000256" key="7">
    <source>
        <dbReference type="ARBA" id="ARBA00038459"/>
    </source>
</evidence>
<reference evidence="10" key="2">
    <citation type="submission" date="2023-05" db="EMBL/GenBank/DDBJ databases">
        <authorList>
            <consortium name="Lawrence Berkeley National Laboratory"/>
            <person name="Steindorff A."/>
            <person name="Hensen N."/>
            <person name="Bonometti L."/>
            <person name="Westerberg I."/>
            <person name="Brannstrom I.O."/>
            <person name="Guillou S."/>
            <person name="Cros-Aarteil S."/>
            <person name="Calhoun S."/>
            <person name="Haridas S."/>
            <person name="Kuo A."/>
            <person name="Mondo S."/>
            <person name="Pangilinan J."/>
            <person name="Riley R."/>
            <person name="Labutti K."/>
            <person name="Andreopoulos B."/>
            <person name="Lipzen A."/>
            <person name="Chen C."/>
            <person name="Yanf M."/>
            <person name="Daum C."/>
            <person name="Ng V."/>
            <person name="Clum A."/>
            <person name="Ohm R."/>
            <person name="Martin F."/>
            <person name="Silar P."/>
            <person name="Natvig D."/>
            <person name="Lalanne C."/>
            <person name="Gautier V."/>
            <person name="Ament-Velasquez S.L."/>
            <person name="Kruys A."/>
            <person name="Hutchinson M.I."/>
            <person name="Powell A.J."/>
            <person name="Barry K."/>
            <person name="Miller A.N."/>
            <person name="Grigoriev I.V."/>
            <person name="Debuchy R."/>
            <person name="Gladieux P."/>
            <person name="Thoren M.H."/>
            <person name="Johannesson H."/>
        </authorList>
    </citation>
    <scope>NUCLEOTIDE SEQUENCE</scope>
    <source>
        <strain evidence="10">CBS 757.83</strain>
    </source>
</reference>
<reference evidence="10" key="1">
    <citation type="journal article" date="2023" name="Mol. Phylogenet. Evol.">
        <title>Genome-scale phylogeny and comparative genomics of the fungal order Sordariales.</title>
        <authorList>
            <person name="Hensen N."/>
            <person name="Bonometti L."/>
            <person name="Westerberg I."/>
            <person name="Brannstrom I.O."/>
            <person name="Guillou S."/>
            <person name="Cros-Aarteil S."/>
            <person name="Calhoun S."/>
            <person name="Haridas S."/>
            <person name="Kuo A."/>
            <person name="Mondo S."/>
            <person name="Pangilinan J."/>
            <person name="Riley R."/>
            <person name="LaButti K."/>
            <person name="Andreopoulos B."/>
            <person name="Lipzen A."/>
            <person name="Chen C."/>
            <person name="Yan M."/>
            <person name="Daum C."/>
            <person name="Ng V."/>
            <person name="Clum A."/>
            <person name="Steindorff A."/>
            <person name="Ohm R.A."/>
            <person name="Martin F."/>
            <person name="Silar P."/>
            <person name="Natvig D.O."/>
            <person name="Lalanne C."/>
            <person name="Gautier V."/>
            <person name="Ament-Velasquez S.L."/>
            <person name="Kruys A."/>
            <person name="Hutchinson M.I."/>
            <person name="Powell A.J."/>
            <person name="Barry K."/>
            <person name="Miller A.N."/>
            <person name="Grigoriev I.V."/>
            <person name="Debuchy R."/>
            <person name="Gladieux P."/>
            <person name="Hiltunen Thoren M."/>
            <person name="Johannesson H."/>
        </authorList>
    </citation>
    <scope>NUCLEOTIDE SEQUENCE</scope>
    <source>
        <strain evidence="10">CBS 757.83</strain>
    </source>
</reference>
<evidence type="ECO:0000259" key="9">
    <source>
        <dbReference type="PROSITE" id="PS50850"/>
    </source>
</evidence>
<feature type="domain" description="Major facilitator superfamily (MFS) profile" evidence="9">
    <location>
        <begin position="75"/>
        <end position="505"/>
    </location>
</feature>
<evidence type="ECO:0000256" key="2">
    <source>
        <dbReference type="ARBA" id="ARBA00022448"/>
    </source>
</evidence>
<dbReference type="PANTHER" id="PTHR23502:SF186">
    <property type="entry name" value="MAJOR FACILITATOR SUPERFAMILY (MFS) PROFILE DOMAIN-CONTAINING PROTEIN"/>
    <property type="match status" value="1"/>
</dbReference>
<evidence type="ECO:0000256" key="1">
    <source>
        <dbReference type="ARBA" id="ARBA00004651"/>
    </source>
</evidence>
<dbReference type="Proteomes" id="UP001305647">
    <property type="component" value="Unassembled WGS sequence"/>
</dbReference>
<dbReference type="Pfam" id="PF07690">
    <property type="entry name" value="MFS_1"/>
    <property type="match status" value="1"/>
</dbReference>
<dbReference type="InterPro" id="IPR011701">
    <property type="entry name" value="MFS"/>
</dbReference>
<keyword evidence="4 8" id="KW-0812">Transmembrane</keyword>
<evidence type="ECO:0000313" key="11">
    <source>
        <dbReference type="Proteomes" id="UP001305647"/>
    </source>
</evidence>
<keyword evidence="11" id="KW-1185">Reference proteome</keyword>
<dbReference type="PANTHER" id="PTHR23502">
    <property type="entry name" value="MAJOR FACILITATOR SUPERFAMILY"/>
    <property type="match status" value="1"/>
</dbReference>